<reference evidence="2" key="1">
    <citation type="submission" date="2021-11" db="EMBL/GenBank/DDBJ databases">
        <authorList>
            <person name="Schell T."/>
        </authorList>
    </citation>
    <scope>NUCLEOTIDE SEQUENCE</scope>
    <source>
        <strain evidence="2">M5</strain>
    </source>
</reference>
<dbReference type="Proteomes" id="UP000789390">
    <property type="component" value="Unassembled WGS sequence"/>
</dbReference>
<evidence type="ECO:0000313" key="2">
    <source>
        <dbReference type="EMBL" id="CAH0105732.1"/>
    </source>
</evidence>
<accession>A0A8J2W570</accession>
<gene>
    <name evidence="2" type="ORF">DGAL_LOCUS8797</name>
</gene>
<feature type="compositionally biased region" description="Polar residues" evidence="1">
    <location>
        <begin position="190"/>
        <end position="199"/>
    </location>
</feature>
<feature type="compositionally biased region" description="Polar residues" evidence="1">
    <location>
        <begin position="65"/>
        <end position="74"/>
    </location>
</feature>
<organism evidence="2 3">
    <name type="scientific">Daphnia galeata</name>
    <dbReference type="NCBI Taxonomy" id="27404"/>
    <lineage>
        <taxon>Eukaryota</taxon>
        <taxon>Metazoa</taxon>
        <taxon>Ecdysozoa</taxon>
        <taxon>Arthropoda</taxon>
        <taxon>Crustacea</taxon>
        <taxon>Branchiopoda</taxon>
        <taxon>Diplostraca</taxon>
        <taxon>Cladocera</taxon>
        <taxon>Anomopoda</taxon>
        <taxon>Daphniidae</taxon>
        <taxon>Daphnia</taxon>
    </lineage>
</organism>
<name>A0A8J2W570_9CRUS</name>
<protein>
    <submittedName>
        <fullName evidence="2">Uncharacterized protein</fullName>
    </submittedName>
</protein>
<keyword evidence="3" id="KW-1185">Reference proteome</keyword>
<feature type="region of interest" description="Disordered" evidence="1">
    <location>
        <begin position="185"/>
        <end position="207"/>
    </location>
</feature>
<feature type="region of interest" description="Disordered" evidence="1">
    <location>
        <begin position="37"/>
        <end position="88"/>
    </location>
</feature>
<sequence length="207" mass="23302">MICVTGLKKIPKQKYDEETYERLAGLITYEEALKRRDLQESSESDSPFQPPSTKLIRPAKKPCASVSSNGSDKNSVIEEENVPASRKSQEEVITKKGKQLKNNAEKERDLAPSILNDEYAQEPIILKTVSTGSPTISKPKKSKIVFTDKEKVFINYLKVRTTAGYAIDVTLEQREQRKILASLKDRERSCISSDSNETGPSGEKRHR</sequence>
<proteinExistence type="predicted"/>
<evidence type="ECO:0000256" key="1">
    <source>
        <dbReference type="SAM" id="MobiDB-lite"/>
    </source>
</evidence>
<dbReference type="EMBL" id="CAKKLH010000199">
    <property type="protein sequence ID" value="CAH0105732.1"/>
    <property type="molecule type" value="Genomic_DNA"/>
</dbReference>
<evidence type="ECO:0000313" key="3">
    <source>
        <dbReference type="Proteomes" id="UP000789390"/>
    </source>
</evidence>
<dbReference type="AlphaFoldDB" id="A0A8J2W570"/>
<comment type="caution">
    <text evidence="2">The sequence shown here is derived from an EMBL/GenBank/DDBJ whole genome shotgun (WGS) entry which is preliminary data.</text>
</comment>